<accession>T0ZTM2</accession>
<protein>
    <submittedName>
        <fullName evidence="2">Cyclic nucleotide-binding domain-containing protein</fullName>
    </submittedName>
</protein>
<dbReference type="InterPro" id="IPR012318">
    <property type="entry name" value="HTH_CRP"/>
</dbReference>
<gene>
    <name evidence="2" type="ORF">B1B_17572</name>
</gene>
<sequence>IDSFISILARVDGHSTLEVSMVGSEGMYGHSLILGSTVAPLRALTQGAGATWRMKATTFRDRLDDMPALRPLLHRYLIVLLGQMAQTSACTRFHVVEKRLARWLLMSQDRAHADSFDVTQEFLAFMLGVRRVGVTKAAGFLQLRKLIRYKRGKVTILNRQRLEAAACSCYQSDLETYQHEMRC</sequence>
<proteinExistence type="predicted"/>
<reference evidence="2" key="2">
    <citation type="journal article" date="2014" name="ISME J.">
        <title>Microbial stratification in low pH oxic and suboxic macroscopic growths along an acid mine drainage.</title>
        <authorList>
            <person name="Mendez-Garcia C."/>
            <person name="Mesa V."/>
            <person name="Sprenger R.R."/>
            <person name="Richter M."/>
            <person name="Diez M.S."/>
            <person name="Solano J."/>
            <person name="Bargiela R."/>
            <person name="Golyshina O.V."/>
            <person name="Manteca A."/>
            <person name="Ramos J.L."/>
            <person name="Gallego J.R."/>
            <person name="Llorente I."/>
            <person name="Martins Dos Santos V.A."/>
            <person name="Jensen O.N."/>
            <person name="Pelaez A.I."/>
            <person name="Sanchez J."/>
            <person name="Ferrer M."/>
        </authorList>
    </citation>
    <scope>NUCLEOTIDE SEQUENCE</scope>
</reference>
<dbReference type="AlphaFoldDB" id="T0ZTM2"/>
<dbReference type="InterPro" id="IPR036390">
    <property type="entry name" value="WH_DNA-bd_sf"/>
</dbReference>
<organism evidence="2">
    <name type="scientific">mine drainage metagenome</name>
    <dbReference type="NCBI Taxonomy" id="410659"/>
    <lineage>
        <taxon>unclassified sequences</taxon>
        <taxon>metagenomes</taxon>
        <taxon>ecological metagenomes</taxon>
    </lineage>
</organism>
<dbReference type="SUPFAM" id="SSF46785">
    <property type="entry name" value="Winged helix' DNA-binding domain"/>
    <property type="match status" value="1"/>
</dbReference>
<dbReference type="EMBL" id="AUZY01011740">
    <property type="protein sequence ID" value="EQD33190.1"/>
    <property type="molecule type" value="Genomic_DNA"/>
</dbReference>
<evidence type="ECO:0000259" key="1">
    <source>
        <dbReference type="Pfam" id="PF13545"/>
    </source>
</evidence>
<feature type="domain" description="HTH crp-type" evidence="1">
    <location>
        <begin position="98"/>
        <end position="164"/>
    </location>
</feature>
<evidence type="ECO:0000313" key="2">
    <source>
        <dbReference type="EMBL" id="EQD33190.1"/>
    </source>
</evidence>
<reference evidence="2" key="1">
    <citation type="submission" date="2013-08" db="EMBL/GenBank/DDBJ databases">
        <authorList>
            <person name="Mendez C."/>
            <person name="Richter M."/>
            <person name="Ferrer M."/>
            <person name="Sanchez J."/>
        </authorList>
    </citation>
    <scope>NUCLEOTIDE SEQUENCE</scope>
</reference>
<dbReference type="GO" id="GO:0006355">
    <property type="term" value="P:regulation of DNA-templated transcription"/>
    <property type="evidence" value="ECO:0007669"/>
    <property type="project" value="InterPro"/>
</dbReference>
<name>T0ZTM2_9ZZZZ</name>
<comment type="caution">
    <text evidence="2">The sequence shown here is derived from an EMBL/GenBank/DDBJ whole genome shotgun (WGS) entry which is preliminary data.</text>
</comment>
<dbReference type="Pfam" id="PF13545">
    <property type="entry name" value="HTH_Crp_2"/>
    <property type="match status" value="1"/>
</dbReference>
<dbReference type="Gene3D" id="2.60.120.10">
    <property type="entry name" value="Jelly Rolls"/>
    <property type="match status" value="1"/>
</dbReference>
<dbReference type="GO" id="GO:0003677">
    <property type="term" value="F:DNA binding"/>
    <property type="evidence" value="ECO:0007669"/>
    <property type="project" value="InterPro"/>
</dbReference>
<feature type="non-terminal residue" evidence="2">
    <location>
        <position position="1"/>
    </location>
</feature>
<dbReference type="InterPro" id="IPR014710">
    <property type="entry name" value="RmlC-like_jellyroll"/>
</dbReference>